<dbReference type="Pfam" id="PF16318">
    <property type="entry name" value="DUF4957"/>
    <property type="match status" value="1"/>
</dbReference>
<reference evidence="4" key="1">
    <citation type="submission" date="2016-10" db="EMBL/GenBank/DDBJ databases">
        <authorList>
            <person name="Varghese N."/>
            <person name="Submissions S."/>
        </authorList>
    </citation>
    <scope>NUCLEOTIDE SEQUENCE [LARGE SCALE GENOMIC DNA]</scope>
    <source>
        <strain evidence="4">DSM 24450</strain>
    </source>
</reference>
<dbReference type="AlphaFoldDB" id="A0A1I6R0R6"/>
<dbReference type="SUPFAM" id="SSF51126">
    <property type="entry name" value="Pectin lyase-like"/>
    <property type="match status" value="1"/>
</dbReference>
<dbReference type="STRING" id="593133.SAMN04488006_2038"/>
<dbReference type="RefSeq" id="WP_090225650.1">
    <property type="nucleotide sequence ID" value="NZ_FOZP01000005.1"/>
</dbReference>
<feature type="chain" id="PRO_5011607653" description="Fibronectin type-III domain-containing protein" evidence="1">
    <location>
        <begin position="23"/>
        <end position="516"/>
    </location>
</feature>
<organism evidence="3 4">
    <name type="scientific">Lutibacter maritimus</name>
    <dbReference type="NCBI Taxonomy" id="593133"/>
    <lineage>
        <taxon>Bacteria</taxon>
        <taxon>Pseudomonadati</taxon>
        <taxon>Bacteroidota</taxon>
        <taxon>Flavobacteriia</taxon>
        <taxon>Flavobacteriales</taxon>
        <taxon>Flavobacteriaceae</taxon>
        <taxon>Lutibacter</taxon>
    </lineage>
</organism>
<protein>
    <recommendedName>
        <fullName evidence="2">Fibronectin type-III domain-containing protein</fullName>
    </recommendedName>
</protein>
<feature type="signal peptide" evidence="1">
    <location>
        <begin position="1"/>
        <end position="22"/>
    </location>
</feature>
<keyword evidence="4" id="KW-1185">Reference proteome</keyword>
<dbReference type="Pfam" id="PF17161">
    <property type="entry name" value="DUF5123"/>
    <property type="match status" value="1"/>
</dbReference>
<dbReference type="PROSITE" id="PS50853">
    <property type="entry name" value="FN3"/>
    <property type="match status" value="1"/>
</dbReference>
<evidence type="ECO:0000259" key="2">
    <source>
        <dbReference type="PROSITE" id="PS50853"/>
    </source>
</evidence>
<name>A0A1I6R0R6_9FLAO</name>
<dbReference type="PROSITE" id="PS51257">
    <property type="entry name" value="PROKAR_LIPOPROTEIN"/>
    <property type="match status" value="1"/>
</dbReference>
<dbReference type="InterPro" id="IPR033427">
    <property type="entry name" value="DUF5123"/>
</dbReference>
<sequence length="516" mass="56468">MKTKNILNKLLVMLFLTFTVLSCDYDVDVIDQLLVDREFAPVDLTARVRNQTTVELNWIVKNGVDYYVVEFSADDPTFATIYKSIEVRGDELPVQVALEGETVYSIRVKAISAVGLEDSKWAVGEATTLTEQLMLSPELGDIKALEATFRWVPNSNVTQIVINPGNIKHDITAQEKIDGIATVTGLTSETNYTALLLNNTKTRGTASFTTGIDVGDNTLVTVDDDLFQMIADAAPGDILLLEAGDYTAQTGTIKLNKSITIQGLRNYNKPLLKVNFEINTGAVDVSLVDLDLLGDDGTSLSDVIRYTEVGNYNSLLVSGCVVHDFARSFIAGNVTGAIVQSVTVENCVVTNVLTNGGDFIDFRNSDVLNLTVKTSTFNNCAPGRDFFRLDDAGTSTQSGFTCNVLLESCTLFGVSNTNDRILYVRFQANKITVKNNLFAETSAYYSNQSRTDPSPTFLNNNYFNAPGFFDSSQLIYDGSGTHTDLDPGFVDATIGNFKITNQTLLDNQVGDPRWLQ</sequence>
<dbReference type="Gene3D" id="2.160.20.10">
    <property type="entry name" value="Single-stranded right-handed beta-helix, Pectin lyase-like"/>
    <property type="match status" value="1"/>
</dbReference>
<dbReference type="EMBL" id="FOZP01000005">
    <property type="protein sequence ID" value="SFS58309.1"/>
    <property type="molecule type" value="Genomic_DNA"/>
</dbReference>
<feature type="domain" description="Fibronectin type-III" evidence="2">
    <location>
        <begin position="40"/>
        <end position="133"/>
    </location>
</feature>
<dbReference type="InterPro" id="IPR032530">
    <property type="entry name" value="DUF4957"/>
</dbReference>
<dbReference type="InterPro" id="IPR011050">
    <property type="entry name" value="Pectin_lyase_fold/virulence"/>
</dbReference>
<accession>A0A1I6R0R6</accession>
<evidence type="ECO:0000313" key="3">
    <source>
        <dbReference type="EMBL" id="SFS58309.1"/>
    </source>
</evidence>
<dbReference type="Proteomes" id="UP000199312">
    <property type="component" value="Unassembled WGS sequence"/>
</dbReference>
<evidence type="ECO:0000256" key="1">
    <source>
        <dbReference type="SAM" id="SignalP"/>
    </source>
</evidence>
<keyword evidence="1" id="KW-0732">Signal</keyword>
<dbReference type="InterPro" id="IPR013783">
    <property type="entry name" value="Ig-like_fold"/>
</dbReference>
<dbReference type="OrthoDB" id="691503at2"/>
<dbReference type="SUPFAM" id="SSF49265">
    <property type="entry name" value="Fibronectin type III"/>
    <property type="match status" value="1"/>
</dbReference>
<dbReference type="Gene3D" id="2.60.40.10">
    <property type="entry name" value="Immunoglobulins"/>
    <property type="match status" value="1"/>
</dbReference>
<dbReference type="InterPro" id="IPR036116">
    <property type="entry name" value="FN3_sf"/>
</dbReference>
<dbReference type="InterPro" id="IPR003961">
    <property type="entry name" value="FN3_dom"/>
</dbReference>
<proteinExistence type="predicted"/>
<gene>
    <name evidence="3" type="ORF">SAMN04488006_2038</name>
</gene>
<dbReference type="CDD" id="cd00063">
    <property type="entry name" value="FN3"/>
    <property type="match status" value="1"/>
</dbReference>
<evidence type="ECO:0000313" key="4">
    <source>
        <dbReference type="Proteomes" id="UP000199312"/>
    </source>
</evidence>
<dbReference type="InterPro" id="IPR012334">
    <property type="entry name" value="Pectin_lyas_fold"/>
</dbReference>